<proteinExistence type="predicted"/>
<keyword evidence="1" id="KW-1133">Transmembrane helix</keyword>
<dbReference type="Gene3D" id="3.40.50.1820">
    <property type="entry name" value="alpha/beta hydrolase"/>
    <property type="match status" value="1"/>
</dbReference>
<keyword evidence="1" id="KW-0812">Transmembrane</keyword>
<dbReference type="PANTHER" id="PTHR43329">
    <property type="entry name" value="EPOXIDE HYDROLASE"/>
    <property type="match status" value="1"/>
</dbReference>
<gene>
    <name evidence="3" type="ORF">EYC80_006503</name>
</gene>
<keyword evidence="1" id="KW-0472">Membrane</keyword>
<accession>A0A5N6JSW5</accession>
<protein>
    <recommendedName>
        <fullName evidence="2">AB hydrolase-1 domain-containing protein</fullName>
    </recommendedName>
</protein>
<dbReference type="Proteomes" id="UP000326757">
    <property type="component" value="Unassembled WGS sequence"/>
</dbReference>
<reference evidence="3 4" key="1">
    <citation type="submission" date="2019-06" db="EMBL/GenBank/DDBJ databases">
        <title>Genome Sequence of the Brown Rot Fungal Pathogen Monilinia laxa.</title>
        <authorList>
            <person name="De Miccolis Angelini R.M."/>
            <person name="Landi L."/>
            <person name="Abate D."/>
            <person name="Pollastro S."/>
            <person name="Romanazzi G."/>
            <person name="Faretra F."/>
        </authorList>
    </citation>
    <scope>NUCLEOTIDE SEQUENCE [LARGE SCALE GENOMIC DNA]</scope>
    <source>
        <strain evidence="3 4">Mlax316</strain>
    </source>
</reference>
<dbReference type="EMBL" id="VIGI01000014">
    <property type="protein sequence ID" value="KAB8291705.1"/>
    <property type="molecule type" value="Genomic_DNA"/>
</dbReference>
<dbReference type="OrthoDB" id="2498029at2759"/>
<feature type="domain" description="AB hydrolase-1" evidence="2">
    <location>
        <begin position="40"/>
        <end position="312"/>
    </location>
</feature>
<dbReference type="InterPro" id="IPR000073">
    <property type="entry name" value="AB_hydrolase_1"/>
</dbReference>
<evidence type="ECO:0000256" key="1">
    <source>
        <dbReference type="SAM" id="Phobius"/>
    </source>
</evidence>
<keyword evidence="4" id="KW-1185">Reference proteome</keyword>
<evidence type="ECO:0000313" key="4">
    <source>
        <dbReference type="Proteomes" id="UP000326757"/>
    </source>
</evidence>
<sequence>MSKYEIGTMSMEEFVTNDGVTIKYIATDSKDLEKKAGKEILILLHGFTGSSAVWQRNIPTLADKYRVIVPDLRGHGESGKPKHGYHVSRLAMDLQELIVQIKNASEGQALTFHAIGGSLGCAILWSHAELFGASTFQNVIFVDQSPLQNSTLDGWDSRFCNRGMNNPWAVASLQKTLELAPELAHRGTIAACLGYRYAPLEDEEVVRTQKEKDDDEAFFLREALKGDGRWLGKLMEDHTSKDWRDSIRACFGPESKSLTKALVVGSSRSGCFPAEGVMKIVEFINGEEHEENKKAEGVVVDWGGHWCYWEDPKKFNDLAPPLRFLISPHSRSGLRASSLASTSASPSPSVSPSPSPSPSPSAPALALALALAFALALAAHGLRFLLCGFTLWINIGEFMFTVLVQQLYCRIFGFSLTEGITFFKFLAAVVIVTKEIV</sequence>
<dbReference type="SUPFAM" id="SSF53474">
    <property type="entry name" value="alpha/beta-Hydrolases"/>
    <property type="match status" value="1"/>
</dbReference>
<dbReference type="Pfam" id="PF00561">
    <property type="entry name" value="Abhydrolase_1"/>
    <property type="match status" value="1"/>
</dbReference>
<name>A0A5N6JSW5_MONLA</name>
<evidence type="ECO:0000259" key="2">
    <source>
        <dbReference type="Pfam" id="PF00561"/>
    </source>
</evidence>
<dbReference type="AlphaFoldDB" id="A0A5N6JSW5"/>
<dbReference type="InterPro" id="IPR029058">
    <property type="entry name" value="AB_hydrolase_fold"/>
</dbReference>
<evidence type="ECO:0000313" key="3">
    <source>
        <dbReference type="EMBL" id="KAB8291705.1"/>
    </source>
</evidence>
<feature type="transmembrane region" description="Helical" evidence="1">
    <location>
        <begin position="411"/>
        <end position="432"/>
    </location>
</feature>
<organism evidence="3 4">
    <name type="scientific">Monilinia laxa</name>
    <name type="common">Brown rot fungus</name>
    <name type="synonym">Sclerotinia laxa</name>
    <dbReference type="NCBI Taxonomy" id="61186"/>
    <lineage>
        <taxon>Eukaryota</taxon>
        <taxon>Fungi</taxon>
        <taxon>Dikarya</taxon>
        <taxon>Ascomycota</taxon>
        <taxon>Pezizomycotina</taxon>
        <taxon>Leotiomycetes</taxon>
        <taxon>Helotiales</taxon>
        <taxon>Sclerotiniaceae</taxon>
        <taxon>Monilinia</taxon>
    </lineage>
</organism>
<feature type="transmembrane region" description="Helical" evidence="1">
    <location>
        <begin position="384"/>
        <end position="405"/>
    </location>
</feature>
<comment type="caution">
    <text evidence="3">The sequence shown here is derived from an EMBL/GenBank/DDBJ whole genome shotgun (WGS) entry which is preliminary data.</text>
</comment>